<dbReference type="Pfam" id="PF13280">
    <property type="entry name" value="WYL"/>
    <property type="match status" value="1"/>
</dbReference>
<gene>
    <name evidence="3" type="ORF">AO382_1398</name>
</gene>
<protein>
    <recommendedName>
        <fullName evidence="2">WYL domain-containing protein</fullName>
    </recommendedName>
</protein>
<organism evidence="3 4">
    <name type="scientific">Moraxella catarrhalis</name>
    <name type="common">Branhamella catarrhalis</name>
    <dbReference type="NCBI Taxonomy" id="480"/>
    <lineage>
        <taxon>Bacteria</taxon>
        <taxon>Pseudomonadati</taxon>
        <taxon>Pseudomonadota</taxon>
        <taxon>Gammaproteobacteria</taxon>
        <taxon>Moraxellales</taxon>
        <taxon>Moraxellaceae</taxon>
        <taxon>Moraxella</taxon>
    </lineage>
</organism>
<dbReference type="PROSITE" id="PS52050">
    <property type="entry name" value="WYL"/>
    <property type="match status" value="1"/>
</dbReference>
<sequence length="229" mass="26750">MFKLIIIAFIGFCLYKAYALHKAKKHRQESKPVELPVPKQIKTPEQELEEEQAYHDKIRRAVSARTGVALSRNTAPELSGDLPQIGSIQRALYEMERQQADEKQAEIERKTAAERELERSESARRALRAVNEKKKADSRTKYYDPWDDEIDDELTCFIRYTNEIGESSARHIKPINVRLNKAGNWTVFAFDHSVSESRTFRIDRIVYLEHKDDLYTDFDEILKFLKSIT</sequence>
<evidence type="ECO:0000256" key="1">
    <source>
        <dbReference type="SAM" id="MobiDB-lite"/>
    </source>
</evidence>
<name>A0A7Z0UXS3_MORCA</name>
<dbReference type="AlphaFoldDB" id="A0A7Z0UXS3"/>
<feature type="region of interest" description="Disordered" evidence="1">
    <location>
        <begin position="99"/>
        <end position="123"/>
    </location>
</feature>
<comment type="caution">
    <text evidence="3">The sequence shown here is derived from an EMBL/GenBank/DDBJ whole genome shotgun (WGS) entry which is preliminary data.</text>
</comment>
<evidence type="ECO:0000313" key="4">
    <source>
        <dbReference type="Proteomes" id="UP000078446"/>
    </source>
</evidence>
<dbReference type="InterPro" id="IPR026881">
    <property type="entry name" value="WYL_dom"/>
</dbReference>
<evidence type="ECO:0000313" key="3">
    <source>
        <dbReference type="EMBL" id="OAV00248.1"/>
    </source>
</evidence>
<proteinExistence type="predicted"/>
<reference evidence="3 4" key="1">
    <citation type="journal article" date="2016" name="Genome Biol. Evol.">
        <title>Comparative Genomic Analyses of the Moraxella catarrhalis Serosensitive and Seroresistant Lineages Demonstrate Their Independent Evolution.</title>
        <authorList>
            <person name="Earl J.P."/>
            <person name="de Vries S.P."/>
            <person name="Ahmed A."/>
            <person name="Powell E."/>
            <person name="Schultz M.P."/>
            <person name="Hermans P.W."/>
            <person name="Hill D.J."/>
            <person name="Zhou Z."/>
            <person name="Constantinidou C.I."/>
            <person name="Hu F.Z."/>
            <person name="Bootsma H.J."/>
            <person name="Ehrlich G.D."/>
        </authorList>
    </citation>
    <scope>NUCLEOTIDE SEQUENCE [LARGE SCALE GENOMIC DNA]</scope>
    <source>
        <strain evidence="3 4">Z7574</strain>
    </source>
</reference>
<dbReference type="EMBL" id="LXHE01000014">
    <property type="protein sequence ID" value="OAV00248.1"/>
    <property type="molecule type" value="Genomic_DNA"/>
</dbReference>
<feature type="domain" description="WYL" evidence="2">
    <location>
        <begin position="155"/>
        <end position="207"/>
    </location>
</feature>
<dbReference type="RefSeq" id="WP_064619114.1">
    <property type="nucleotide sequence ID" value="NZ_LXHE01000014.1"/>
</dbReference>
<evidence type="ECO:0000259" key="2">
    <source>
        <dbReference type="Pfam" id="PF13280"/>
    </source>
</evidence>
<dbReference type="Proteomes" id="UP000078446">
    <property type="component" value="Unassembled WGS sequence"/>
</dbReference>
<accession>A0A7Z0UXS3</accession>